<feature type="region of interest" description="Disordered" evidence="7">
    <location>
        <begin position="28"/>
        <end position="55"/>
    </location>
</feature>
<evidence type="ECO:0000256" key="5">
    <source>
        <dbReference type="ARBA" id="ARBA00023242"/>
    </source>
</evidence>
<dbReference type="GO" id="GO:0005634">
    <property type="term" value="C:nucleus"/>
    <property type="evidence" value="ECO:0007669"/>
    <property type="project" value="UniProtKB-SubCell"/>
</dbReference>
<dbReference type="EMBL" id="MW654051">
    <property type="protein sequence ID" value="QWQ79499.1"/>
    <property type="molecule type" value="mRNA"/>
</dbReference>
<sequence>MEKKLIPEPNGKQILSDDYESTMISFTNSEGETQSGEVVAREPQPQKKEKHYRGVRRRQWGSFAAEIRDPKKNGARVWLGTYRTPEDAALAYDRAAFKMRGHKAKLNLPHLLASDVEPVRFTCKPVSPESPTTTTTSHCESPKSKRSKR</sequence>
<evidence type="ECO:0000256" key="7">
    <source>
        <dbReference type="SAM" id="MobiDB-lite"/>
    </source>
</evidence>
<dbReference type="AlphaFoldDB" id="A0A8F1SZW0"/>
<evidence type="ECO:0000313" key="9">
    <source>
        <dbReference type="EMBL" id="QWQ79499.1"/>
    </source>
</evidence>
<dbReference type="InterPro" id="IPR016177">
    <property type="entry name" value="DNA-bd_dom_sf"/>
</dbReference>
<dbReference type="SMART" id="SM00380">
    <property type="entry name" value="AP2"/>
    <property type="match status" value="1"/>
</dbReference>
<dbReference type="FunFam" id="3.30.730.10:FF:000001">
    <property type="entry name" value="Ethylene-responsive transcription factor 2"/>
    <property type="match status" value="1"/>
</dbReference>
<proteinExistence type="evidence at transcript level"/>
<evidence type="ECO:0000256" key="4">
    <source>
        <dbReference type="ARBA" id="ARBA00023163"/>
    </source>
</evidence>
<dbReference type="InterPro" id="IPR044808">
    <property type="entry name" value="ERF_plant"/>
</dbReference>
<accession>A0A8F1SZW0</accession>
<evidence type="ECO:0000256" key="6">
    <source>
        <dbReference type="ARBA" id="ARBA00024343"/>
    </source>
</evidence>
<keyword evidence="3" id="KW-0238">DNA-binding</keyword>
<feature type="compositionally biased region" description="Low complexity" evidence="7">
    <location>
        <begin position="125"/>
        <end position="139"/>
    </location>
</feature>
<protein>
    <submittedName>
        <fullName evidence="9">AP2_1</fullName>
    </submittedName>
</protein>
<evidence type="ECO:0000256" key="2">
    <source>
        <dbReference type="ARBA" id="ARBA00023015"/>
    </source>
</evidence>
<organism evidence="9">
    <name type="scientific">Zanthoxylum armatum</name>
    <dbReference type="NCBI Taxonomy" id="67938"/>
    <lineage>
        <taxon>Eukaryota</taxon>
        <taxon>Viridiplantae</taxon>
        <taxon>Streptophyta</taxon>
        <taxon>Embryophyta</taxon>
        <taxon>Tracheophyta</taxon>
        <taxon>Spermatophyta</taxon>
        <taxon>Magnoliopsida</taxon>
        <taxon>eudicotyledons</taxon>
        <taxon>Gunneridae</taxon>
        <taxon>Pentapetalae</taxon>
        <taxon>rosids</taxon>
        <taxon>malvids</taxon>
        <taxon>Sapindales</taxon>
        <taxon>Rutaceae</taxon>
        <taxon>Zanthoxyloideae</taxon>
        <taxon>Zanthoxylum</taxon>
    </lineage>
</organism>
<comment type="similarity">
    <text evidence="6">Belongs to the AP2/ERF transcription factor family. ERF subfamily.</text>
</comment>
<evidence type="ECO:0000256" key="3">
    <source>
        <dbReference type="ARBA" id="ARBA00023125"/>
    </source>
</evidence>
<dbReference type="InterPro" id="IPR036955">
    <property type="entry name" value="AP2/ERF_dom_sf"/>
</dbReference>
<evidence type="ECO:0000256" key="1">
    <source>
        <dbReference type="ARBA" id="ARBA00004123"/>
    </source>
</evidence>
<dbReference type="GO" id="GO:0003700">
    <property type="term" value="F:DNA-binding transcription factor activity"/>
    <property type="evidence" value="ECO:0007669"/>
    <property type="project" value="InterPro"/>
</dbReference>
<feature type="domain" description="AP2/ERF" evidence="8">
    <location>
        <begin position="51"/>
        <end position="109"/>
    </location>
</feature>
<keyword evidence="5" id="KW-0539">Nucleus</keyword>
<dbReference type="SUPFAM" id="SSF54171">
    <property type="entry name" value="DNA-binding domain"/>
    <property type="match status" value="1"/>
</dbReference>
<keyword evidence="2" id="KW-0805">Transcription regulation</keyword>
<evidence type="ECO:0000259" key="8">
    <source>
        <dbReference type="PROSITE" id="PS51032"/>
    </source>
</evidence>
<dbReference type="CDD" id="cd00018">
    <property type="entry name" value="AP2"/>
    <property type="match status" value="1"/>
</dbReference>
<name>A0A8F1SZW0_9ROSI</name>
<dbReference type="GO" id="GO:0009873">
    <property type="term" value="P:ethylene-activated signaling pathway"/>
    <property type="evidence" value="ECO:0007669"/>
    <property type="project" value="InterPro"/>
</dbReference>
<dbReference type="PRINTS" id="PR00367">
    <property type="entry name" value="ETHRSPELEMNT"/>
</dbReference>
<dbReference type="InterPro" id="IPR001471">
    <property type="entry name" value="AP2/ERF_dom"/>
</dbReference>
<comment type="subcellular location">
    <subcellularLocation>
        <location evidence="1">Nucleus</location>
    </subcellularLocation>
</comment>
<dbReference type="PANTHER" id="PTHR31190">
    <property type="entry name" value="DNA-BINDING DOMAIN"/>
    <property type="match status" value="1"/>
</dbReference>
<keyword evidence="4" id="KW-0804">Transcription</keyword>
<dbReference type="Pfam" id="PF00847">
    <property type="entry name" value="AP2"/>
    <property type="match status" value="1"/>
</dbReference>
<dbReference type="Gene3D" id="3.30.730.10">
    <property type="entry name" value="AP2/ERF domain"/>
    <property type="match status" value="1"/>
</dbReference>
<dbReference type="PROSITE" id="PS51032">
    <property type="entry name" value="AP2_ERF"/>
    <property type="match status" value="1"/>
</dbReference>
<feature type="region of interest" description="Disordered" evidence="7">
    <location>
        <begin position="124"/>
        <end position="149"/>
    </location>
</feature>
<reference evidence="9" key="1">
    <citation type="submission" date="2021-02" db="EMBL/GenBank/DDBJ databases">
        <authorList>
            <person name="Wang Y."/>
        </authorList>
    </citation>
    <scope>NUCLEOTIDE SEQUENCE</scope>
</reference>
<dbReference type="PANTHER" id="PTHR31190:SF102">
    <property type="entry name" value="AP2_ERF DOMAIN-CONTAINING PROTEIN"/>
    <property type="match status" value="1"/>
</dbReference>
<dbReference type="GO" id="GO:0003677">
    <property type="term" value="F:DNA binding"/>
    <property type="evidence" value="ECO:0007669"/>
    <property type="project" value="UniProtKB-KW"/>
</dbReference>